<dbReference type="NCBIfam" id="TIGR00787">
    <property type="entry name" value="dctP"/>
    <property type="match status" value="1"/>
</dbReference>
<dbReference type="GO" id="GO:0055085">
    <property type="term" value="P:transmembrane transport"/>
    <property type="evidence" value="ECO:0007669"/>
    <property type="project" value="InterPro"/>
</dbReference>
<evidence type="ECO:0000256" key="2">
    <source>
        <dbReference type="SAM" id="SignalP"/>
    </source>
</evidence>
<comment type="caution">
    <text evidence="3">The sequence shown here is derived from an EMBL/GenBank/DDBJ whole genome shotgun (WGS) entry which is preliminary data.</text>
</comment>
<dbReference type="NCBIfam" id="NF037995">
    <property type="entry name" value="TRAP_S1"/>
    <property type="match status" value="1"/>
</dbReference>
<dbReference type="Gene3D" id="3.40.190.170">
    <property type="entry name" value="Bacterial extracellular solute-binding protein, family 7"/>
    <property type="match status" value="1"/>
</dbReference>
<dbReference type="AlphaFoldDB" id="A0A953HV30"/>
<dbReference type="CDD" id="cd13671">
    <property type="entry name" value="PBP2_TRAP_SBP_like_3"/>
    <property type="match status" value="1"/>
</dbReference>
<feature type="signal peptide" evidence="2">
    <location>
        <begin position="1"/>
        <end position="23"/>
    </location>
</feature>
<gene>
    <name evidence="3" type="ORF">KUV50_11805</name>
</gene>
<dbReference type="PROSITE" id="PS51257">
    <property type="entry name" value="PROKAR_LIPOPROTEIN"/>
    <property type="match status" value="1"/>
</dbReference>
<dbReference type="Proteomes" id="UP000753961">
    <property type="component" value="Unassembled WGS sequence"/>
</dbReference>
<evidence type="ECO:0000313" key="4">
    <source>
        <dbReference type="Proteomes" id="UP000753961"/>
    </source>
</evidence>
<dbReference type="PANTHER" id="PTHR33376:SF2">
    <property type="entry name" value="DICARBOXYLATE-BINDING PERIPLASMIC PROTEIN"/>
    <property type="match status" value="1"/>
</dbReference>
<feature type="chain" id="PRO_5037600909" evidence="2">
    <location>
        <begin position="24"/>
        <end position="327"/>
    </location>
</feature>
<dbReference type="PANTHER" id="PTHR33376">
    <property type="match status" value="1"/>
</dbReference>
<reference evidence="3" key="1">
    <citation type="submission" date="2021-06" db="EMBL/GenBank/DDBJ databases">
        <title>44 bacteria genomes isolated from Dapeng, Shenzhen.</title>
        <authorList>
            <person name="Zheng W."/>
            <person name="Yu S."/>
            <person name="Huang Y."/>
        </authorList>
    </citation>
    <scope>NUCLEOTIDE SEQUENCE</scope>
    <source>
        <strain evidence="3">DP5N28-2</strain>
    </source>
</reference>
<dbReference type="InterPro" id="IPR018389">
    <property type="entry name" value="DctP_fam"/>
</dbReference>
<dbReference type="GO" id="GO:0030246">
    <property type="term" value="F:carbohydrate binding"/>
    <property type="evidence" value="ECO:0007669"/>
    <property type="project" value="TreeGrafter"/>
</dbReference>
<evidence type="ECO:0000313" key="3">
    <source>
        <dbReference type="EMBL" id="MBY5958825.1"/>
    </source>
</evidence>
<dbReference type="PIRSF" id="PIRSF006470">
    <property type="entry name" value="DctB"/>
    <property type="match status" value="1"/>
</dbReference>
<dbReference type="GO" id="GO:0030288">
    <property type="term" value="C:outer membrane-bounded periplasmic space"/>
    <property type="evidence" value="ECO:0007669"/>
    <property type="project" value="InterPro"/>
</dbReference>
<protein>
    <submittedName>
        <fullName evidence="3">TRAP transporter substrate-binding protein</fullName>
    </submittedName>
</protein>
<accession>A0A953HV30</accession>
<sequence length="327" mass="36604">MKRIGFLLVAVWISLAFSCQKNAQQTTIILGHSLPTAHPVHNAIMYFADQAFANSDGKLQIKVYPNSQLGSEREVLELVQIGSVGMTKVSAGTMANFSPKYRVLGVPYLFRGEEHAWDVLEGEIGREILDSGQEYLLNGLVFYDAGSRSFYTKDVPIRTAEDVKGLKLRVMNDQMAIEMVNLLGGSATPMSFGELYTALQQGVVDGAENNAPSVVSSNHYEVCNYYTLDRHTMLPDVLVVGMTVWEKLDDKEKSWLMEAAKASLVEEKKLWRKAVESDMKFLREQGMEIIEPDADSFREATKPMKDRLRANPVLGDLLDRIENLNKS</sequence>
<dbReference type="Pfam" id="PF03480">
    <property type="entry name" value="DctP"/>
    <property type="match status" value="1"/>
</dbReference>
<dbReference type="InterPro" id="IPR038404">
    <property type="entry name" value="TRAP_DctP_sf"/>
</dbReference>
<name>A0A953HV30_9BACT</name>
<evidence type="ECO:0000256" key="1">
    <source>
        <dbReference type="ARBA" id="ARBA00022729"/>
    </source>
</evidence>
<keyword evidence="1 2" id="KW-0732">Signal</keyword>
<dbReference type="EMBL" id="JAHVHU010000010">
    <property type="protein sequence ID" value="MBY5958825.1"/>
    <property type="molecule type" value="Genomic_DNA"/>
</dbReference>
<keyword evidence="4" id="KW-1185">Reference proteome</keyword>
<dbReference type="InterPro" id="IPR004682">
    <property type="entry name" value="TRAP_DctP"/>
</dbReference>
<organism evidence="3 4">
    <name type="scientific">Membranihabitans marinus</name>
    <dbReference type="NCBI Taxonomy" id="1227546"/>
    <lineage>
        <taxon>Bacteria</taxon>
        <taxon>Pseudomonadati</taxon>
        <taxon>Bacteroidota</taxon>
        <taxon>Saprospiria</taxon>
        <taxon>Saprospirales</taxon>
        <taxon>Saprospiraceae</taxon>
        <taxon>Membranihabitans</taxon>
    </lineage>
</organism>
<dbReference type="RefSeq" id="WP_222580361.1">
    <property type="nucleotide sequence ID" value="NZ_JAHVHU010000010.1"/>
</dbReference>
<proteinExistence type="predicted"/>